<dbReference type="GO" id="GO:0005886">
    <property type="term" value="C:plasma membrane"/>
    <property type="evidence" value="ECO:0007669"/>
    <property type="project" value="UniProtKB-SubCell"/>
</dbReference>
<evidence type="ECO:0000256" key="3">
    <source>
        <dbReference type="ARBA" id="ARBA00022692"/>
    </source>
</evidence>
<protein>
    <submittedName>
        <fullName evidence="9">Putative ABC transport system permease protein</fullName>
    </submittedName>
</protein>
<evidence type="ECO:0000256" key="4">
    <source>
        <dbReference type="ARBA" id="ARBA00022989"/>
    </source>
</evidence>
<feature type="compositionally biased region" description="Polar residues" evidence="6">
    <location>
        <begin position="70"/>
        <end position="83"/>
    </location>
</feature>
<feature type="transmembrane region" description="Helical" evidence="7">
    <location>
        <begin position="20"/>
        <end position="38"/>
    </location>
</feature>
<dbReference type="EMBL" id="SODD01000007">
    <property type="protein sequence ID" value="TDW24912.1"/>
    <property type="molecule type" value="Genomic_DNA"/>
</dbReference>
<organism evidence="9 10">
    <name type="scientific">Breznakia blatticola</name>
    <dbReference type="NCBI Taxonomy" id="1754012"/>
    <lineage>
        <taxon>Bacteria</taxon>
        <taxon>Bacillati</taxon>
        <taxon>Bacillota</taxon>
        <taxon>Erysipelotrichia</taxon>
        <taxon>Erysipelotrichales</taxon>
        <taxon>Erysipelotrichaceae</taxon>
        <taxon>Breznakia</taxon>
    </lineage>
</organism>
<keyword evidence="3 7" id="KW-0812">Transmembrane</keyword>
<name>A0A4R8A364_9FIRM</name>
<evidence type="ECO:0000313" key="10">
    <source>
        <dbReference type="Proteomes" id="UP000294743"/>
    </source>
</evidence>
<evidence type="ECO:0000256" key="5">
    <source>
        <dbReference type="ARBA" id="ARBA00023136"/>
    </source>
</evidence>
<keyword evidence="2" id="KW-1003">Cell membrane</keyword>
<evidence type="ECO:0000259" key="8">
    <source>
        <dbReference type="Pfam" id="PF02687"/>
    </source>
</evidence>
<comment type="subcellular location">
    <subcellularLocation>
        <location evidence="1">Cell membrane</location>
        <topology evidence="1">Multi-pass membrane protein</topology>
    </subcellularLocation>
</comment>
<evidence type="ECO:0000256" key="2">
    <source>
        <dbReference type="ARBA" id="ARBA00022475"/>
    </source>
</evidence>
<comment type="caution">
    <text evidence="9">The sequence shown here is derived from an EMBL/GenBank/DDBJ whole genome shotgun (WGS) entry which is preliminary data.</text>
</comment>
<dbReference type="PROSITE" id="PS51257">
    <property type="entry name" value="PROKAR_LIPOPROTEIN"/>
    <property type="match status" value="1"/>
</dbReference>
<evidence type="ECO:0000256" key="1">
    <source>
        <dbReference type="ARBA" id="ARBA00004651"/>
    </source>
</evidence>
<evidence type="ECO:0000256" key="6">
    <source>
        <dbReference type="SAM" id="MobiDB-lite"/>
    </source>
</evidence>
<dbReference type="AlphaFoldDB" id="A0A4R8A364"/>
<dbReference type="PANTHER" id="PTHR30572">
    <property type="entry name" value="MEMBRANE COMPONENT OF TRANSPORTER-RELATED"/>
    <property type="match status" value="1"/>
</dbReference>
<evidence type="ECO:0000256" key="7">
    <source>
        <dbReference type="SAM" id="Phobius"/>
    </source>
</evidence>
<feature type="region of interest" description="Disordered" evidence="6">
    <location>
        <begin position="70"/>
        <end position="95"/>
    </location>
</feature>
<dbReference type="InterPro" id="IPR050250">
    <property type="entry name" value="Macrolide_Exporter_MacB"/>
</dbReference>
<feature type="domain" description="ABC3 transporter permease C-terminal" evidence="8">
    <location>
        <begin position="331"/>
        <end position="406"/>
    </location>
</feature>
<feature type="transmembrane region" description="Helical" evidence="7">
    <location>
        <begin position="371"/>
        <end position="396"/>
    </location>
</feature>
<dbReference type="GO" id="GO:0022857">
    <property type="term" value="F:transmembrane transporter activity"/>
    <property type="evidence" value="ECO:0007669"/>
    <property type="project" value="TreeGrafter"/>
</dbReference>
<dbReference type="Proteomes" id="UP000294743">
    <property type="component" value="Unassembled WGS sequence"/>
</dbReference>
<dbReference type="Pfam" id="PF02687">
    <property type="entry name" value="FtsX"/>
    <property type="match status" value="1"/>
</dbReference>
<accession>A0A4R8A364</accession>
<dbReference type="PANTHER" id="PTHR30572:SF9">
    <property type="entry name" value="ABC TRANSPORTER PERMEASE PROTEIN"/>
    <property type="match status" value="1"/>
</dbReference>
<dbReference type="InterPro" id="IPR003838">
    <property type="entry name" value="ABC3_permease_C"/>
</dbReference>
<dbReference type="RefSeq" id="WP_166667531.1">
    <property type="nucleotide sequence ID" value="NZ_SODD01000007.1"/>
</dbReference>
<keyword evidence="4 7" id="KW-1133">Transmembrane helix</keyword>
<feature type="transmembrane region" description="Helical" evidence="7">
    <location>
        <begin position="457"/>
        <end position="480"/>
    </location>
</feature>
<gene>
    <name evidence="9" type="ORF">EDD63_10764</name>
</gene>
<keyword evidence="10" id="KW-1185">Reference proteome</keyword>
<proteinExistence type="predicted"/>
<reference evidence="9 10" key="1">
    <citation type="submission" date="2019-03" db="EMBL/GenBank/DDBJ databases">
        <title>Genomic Encyclopedia of Type Strains, Phase IV (KMG-IV): sequencing the most valuable type-strain genomes for metagenomic binning, comparative biology and taxonomic classification.</title>
        <authorList>
            <person name="Goeker M."/>
        </authorList>
    </citation>
    <scope>NUCLEOTIDE SEQUENCE [LARGE SCALE GENOMIC DNA]</scope>
    <source>
        <strain evidence="9 10">DSM 28867</strain>
    </source>
</reference>
<evidence type="ECO:0000313" key="9">
    <source>
        <dbReference type="EMBL" id="TDW24912.1"/>
    </source>
</evidence>
<sequence>MYIIKNALRNIRRMFTKNILIAIIILIVGFSCVVSLSIKEAANTARQEGIDAVNITANISYDRQKMMQNMQPPTQGEQDGTSQEDMRDKMRESMQNQNLSLDELEVYAKADSVSDFYYEKTMAIGATEIEAIESSSSENFGGPQGMPGRNDEDTTYVEGDFSLVGISSVNALSDFTDGTKELVDGEYLDIEKTHTVMISEDLATYNSLEVGSSIKLQNPNSESETYVVEVVGIYSQVSDQQMMMRQDPANQMYTSANTIDAIEAKTASDNPLTSQVKGTYVLADVDAYDAFSDEVYELGLSDDFTVQSMDVSMYEQSLAPLENLSSFADTFFLVSILVGGAILIVFQFLRVKDRVYEIGVLRAIGMSKLKISLQFICELLIITTVSLILALGIGAATSVPITNQLLESQSVSTNESEMQNMPGGMPQGMGGRQSSEPSGSFIEDSVQSVSSATNWTVVLEIMVIGLLLTIVSGGVATIFIQRYDTMKILQQS</sequence>
<keyword evidence="5 7" id="KW-0472">Membrane</keyword>
<feature type="transmembrane region" description="Helical" evidence="7">
    <location>
        <begin position="331"/>
        <end position="351"/>
    </location>
</feature>